<gene>
    <name evidence="1" type="ORF">UFOVP679_24</name>
</gene>
<accession>A0A6J5NCK5</accession>
<reference evidence="1" key="1">
    <citation type="submission" date="2020-04" db="EMBL/GenBank/DDBJ databases">
        <authorList>
            <person name="Chiriac C."/>
            <person name="Salcher M."/>
            <person name="Ghai R."/>
            <person name="Kavagutti S V."/>
        </authorList>
    </citation>
    <scope>NUCLEOTIDE SEQUENCE</scope>
</reference>
<organism evidence="1">
    <name type="scientific">uncultured Caudovirales phage</name>
    <dbReference type="NCBI Taxonomy" id="2100421"/>
    <lineage>
        <taxon>Viruses</taxon>
        <taxon>Duplodnaviria</taxon>
        <taxon>Heunggongvirae</taxon>
        <taxon>Uroviricota</taxon>
        <taxon>Caudoviricetes</taxon>
        <taxon>Peduoviridae</taxon>
        <taxon>Maltschvirus</taxon>
        <taxon>Maltschvirus maltsch</taxon>
    </lineage>
</organism>
<protein>
    <submittedName>
        <fullName evidence="1">Uncharacterized protein</fullName>
    </submittedName>
</protein>
<name>A0A6J5NCK5_9CAUD</name>
<sequence>MNLKWTATERHIHVASVYRSEAETRRNSQPGFARLLDSWAENASRRAIAQSNQKQPDLFA</sequence>
<proteinExistence type="predicted"/>
<evidence type="ECO:0000313" key="1">
    <source>
        <dbReference type="EMBL" id="CAB4157460.1"/>
    </source>
</evidence>
<dbReference type="EMBL" id="LR796660">
    <property type="protein sequence ID" value="CAB4157460.1"/>
    <property type="molecule type" value="Genomic_DNA"/>
</dbReference>